<dbReference type="GO" id="GO:0045725">
    <property type="term" value="P:positive regulation of glycogen biosynthetic process"/>
    <property type="evidence" value="ECO:0007669"/>
    <property type="project" value="TreeGrafter"/>
</dbReference>
<organism evidence="1 2">
    <name type="scientific">Coptotermes formosanus</name>
    <name type="common">Formosan subterranean termite</name>
    <dbReference type="NCBI Taxonomy" id="36987"/>
    <lineage>
        <taxon>Eukaryota</taxon>
        <taxon>Metazoa</taxon>
        <taxon>Ecdysozoa</taxon>
        <taxon>Arthropoda</taxon>
        <taxon>Hexapoda</taxon>
        <taxon>Insecta</taxon>
        <taxon>Pterygota</taxon>
        <taxon>Neoptera</taxon>
        <taxon>Polyneoptera</taxon>
        <taxon>Dictyoptera</taxon>
        <taxon>Blattodea</taxon>
        <taxon>Blattoidea</taxon>
        <taxon>Termitoidae</taxon>
        <taxon>Rhinotermitidae</taxon>
        <taxon>Coptotermes</taxon>
    </lineage>
</organism>
<protein>
    <submittedName>
        <fullName evidence="1">Uncharacterized protein</fullName>
    </submittedName>
</protein>
<reference evidence="2" key="1">
    <citation type="submission" date="2020-01" db="EMBL/GenBank/DDBJ databases">
        <title>Draft genome sequence of the Termite Coptotermes fromosanus.</title>
        <authorList>
            <person name="Itakura S."/>
            <person name="Yosikawa Y."/>
            <person name="Umezawa K."/>
        </authorList>
    </citation>
    <scope>NUCLEOTIDE SEQUENCE [LARGE SCALE GENOMIC DNA]</scope>
</reference>
<keyword evidence="2" id="KW-1185">Reference proteome</keyword>
<name>A0A6L2PYK6_COPFO</name>
<dbReference type="AlphaFoldDB" id="A0A6L2PYK6"/>
<comment type="caution">
    <text evidence="1">The sequence shown here is derived from an EMBL/GenBank/DDBJ whole genome shotgun (WGS) entry which is preliminary data.</text>
</comment>
<sequence>MSKRVSDLKEEIRTFTEGKGKPVAKFNDEEWTCDFAFMVDITTHLNELNTHLQGNNQLINSMFDHDNTFKMKLCLWESQLENKIFVHLPTLLRCNG</sequence>
<evidence type="ECO:0000313" key="1">
    <source>
        <dbReference type="EMBL" id="GFG34837.1"/>
    </source>
</evidence>
<dbReference type="OrthoDB" id="1101576at2759"/>
<dbReference type="PANTHER" id="PTHR45913:SF11">
    <property type="entry name" value="EPM2A-INTERACTING PROTEIN 1"/>
    <property type="match status" value="1"/>
</dbReference>
<accession>A0A6L2PYK6</accession>
<dbReference type="InParanoid" id="A0A6L2PYK6"/>
<dbReference type="Proteomes" id="UP000502823">
    <property type="component" value="Unassembled WGS sequence"/>
</dbReference>
<dbReference type="EMBL" id="BLKM01000504">
    <property type="protein sequence ID" value="GFG34837.1"/>
    <property type="molecule type" value="Genomic_DNA"/>
</dbReference>
<dbReference type="PANTHER" id="PTHR45913">
    <property type="entry name" value="EPM2A-INTERACTING PROTEIN 1"/>
    <property type="match status" value="1"/>
</dbReference>
<gene>
    <name evidence="1" type="ORF">Cfor_12071</name>
</gene>
<evidence type="ECO:0000313" key="2">
    <source>
        <dbReference type="Proteomes" id="UP000502823"/>
    </source>
</evidence>
<proteinExistence type="predicted"/>